<evidence type="ECO:0000256" key="6">
    <source>
        <dbReference type="ARBA" id="ARBA00022695"/>
    </source>
</evidence>
<accession>A0ABQ5YNR3</accession>
<dbReference type="InterPro" id="IPR012340">
    <property type="entry name" value="NA-bd_OB-fold"/>
</dbReference>
<dbReference type="Pfam" id="PF17657">
    <property type="entry name" value="DNA_pol3_finger"/>
    <property type="match status" value="1"/>
</dbReference>
<dbReference type="RefSeq" id="WP_284279194.1">
    <property type="nucleotide sequence ID" value="NZ_BSOJ01000001.1"/>
</dbReference>
<dbReference type="CDD" id="cd07433">
    <property type="entry name" value="PHP_PolIIIA_DnaE1"/>
    <property type="match status" value="1"/>
</dbReference>
<dbReference type="InterPro" id="IPR040982">
    <property type="entry name" value="DNA_pol3_finger"/>
</dbReference>
<gene>
    <name evidence="11" type="primary">dnaE</name>
    <name evidence="11" type="ORF">GCM10007875_00020</name>
</gene>
<dbReference type="InterPro" id="IPR029460">
    <property type="entry name" value="DNAPol_HHH"/>
</dbReference>
<dbReference type="NCBIfam" id="NF004226">
    <property type="entry name" value="PRK05673.1"/>
    <property type="match status" value="1"/>
</dbReference>
<keyword evidence="8 11" id="KW-0239">DNA-directed DNA polymerase</keyword>
<dbReference type="Pfam" id="PF02811">
    <property type="entry name" value="PHP"/>
    <property type="match status" value="1"/>
</dbReference>
<dbReference type="Gene3D" id="3.20.20.140">
    <property type="entry name" value="Metal-dependent hydrolases"/>
    <property type="match status" value="1"/>
</dbReference>
<evidence type="ECO:0000256" key="3">
    <source>
        <dbReference type="ARBA" id="ARBA00019114"/>
    </source>
</evidence>
<evidence type="ECO:0000256" key="9">
    <source>
        <dbReference type="ARBA" id="ARBA00049244"/>
    </source>
</evidence>
<comment type="subcellular location">
    <subcellularLocation>
        <location evidence="1">Cytoplasm</location>
    </subcellularLocation>
</comment>
<dbReference type="EC" id="2.7.7.7" evidence="2"/>
<evidence type="ECO:0000259" key="10">
    <source>
        <dbReference type="SMART" id="SM00481"/>
    </source>
</evidence>
<organism evidence="11 12">
    <name type="scientific">Limnobacter litoralis</name>
    <dbReference type="NCBI Taxonomy" id="481366"/>
    <lineage>
        <taxon>Bacteria</taxon>
        <taxon>Pseudomonadati</taxon>
        <taxon>Pseudomonadota</taxon>
        <taxon>Betaproteobacteria</taxon>
        <taxon>Burkholderiales</taxon>
        <taxon>Burkholderiaceae</taxon>
        <taxon>Limnobacter</taxon>
    </lineage>
</organism>
<evidence type="ECO:0000313" key="11">
    <source>
        <dbReference type="EMBL" id="GLR24915.1"/>
    </source>
</evidence>
<dbReference type="CDD" id="cd04485">
    <property type="entry name" value="DnaE_OBF"/>
    <property type="match status" value="1"/>
</dbReference>
<dbReference type="InterPro" id="IPR041931">
    <property type="entry name" value="DNA_pol3_alpha_thumb_dom"/>
</dbReference>
<dbReference type="PANTHER" id="PTHR32294:SF0">
    <property type="entry name" value="DNA POLYMERASE III SUBUNIT ALPHA"/>
    <property type="match status" value="1"/>
</dbReference>
<protein>
    <recommendedName>
        <fullName evidence="3">DNA polymerase III subunit alpha</fullName>
        <ecNumber evidence="2">2.7.7.7</ecNumber>
    </recommendedName>
</protein>
<dbReference type="Gene3D" id="1.10.150.870">
    <property type="match status" value="1"/>
</dbReference>
<dbReference type="InterPro" id="IPR004013">
    <property type="entry name" value="PHP_dom"/>
</dbReference>
<comment type="caution">
    <text evidence="11">The sequence shown here is derived from an EMBL/GenBank/DDBJ whole genome shotgun (WGS) entry which is preliminary data.</text>
</comment>
<dbReference type="Gene3D" id="2.40.50.140">
    <property type="entry name" value="Nucleic acid-binding proteins"/>
    <property type="match status" value="1"/>
</dbReference>
<feature type="domain" description="Polymerase/histidinol phosphatase N-terminal" evidence="10">
    <location>
        <begin position="12"/>
        <end position="79"/>
    </location>
</feature>
<dbReference type="InterPro" id="IPR003141">
    <property type="entry name" value="Pol/His_phosphatase_N"/>
</dbReference>
<keyword evidence="12" id="KW-1185">Reference proteome</keyword>
<dbReference type="InterPro" id="IPR011708">
    <property type="entry name" value="DNA_pol3_alpha_NTPase_dom"/>
</dbReference>
<dbReference type="Pfam" id="PF07733">
    <property type="entry name" value="DNA_pol3_alpha"/>
    <property type="match status" value="1"/>
</dbReference>
<evidence type="ECO:0000256" key="5">
    <source>
        <dbReference type="ARBA" id="ARBA00022679"/>
    </source>
</evidence>
<keyword evidence="4" id="KW-0963">Cytoplasm</keyword>
<evidence type="ECO:0000256" key="1">
    <source>
        <dbReference type="ARBA" id="ARBA00004496"/>
    </source>
</evidence>
<evidence type="ECO:0000256" key="7">
    <source>
        <dbReference type="ARBA" id="ARBA00022705"/>
    </source>
</evidence>
<evidence type="ECO:0000313" key="12">
    <source>
        <dbReference type="Proteomes" id="UP001156664"/>
    </source>
</evidence>
<dbReference type="InterPro" id="IPR004805">
    <property type="entry name" value="DnaE2/DnaE/PolC"/>
</dbReference>
<dbReference type="InterPro" id="IPR004365">
    <property type="entry name" value="NA-bd_OB_tRNA"/>
</dbReference>
<dbReference type="Proteomes" id="UP001156664">
    <property type="component" value="Unassembled WGS sequence"/>
</dbReference>
<dbReference type="Pfam" id="PF01336">
    <property type="entry name" value="tRNA_anti-codon"/>
    <property type="match status" value="1"/>
</dbReference>
<evidence type="ECO:0000256" key="4">
    <source>
        <dbReference type="ARBA" id="ARBA00022490"/>
    </source>
</evidence>
<dbReference type="SUPFAM" id="SSF89550">
    <property type="entry name" value="PHP domain-like"/>
    <property type="match status" value="1"/>
</dbReference>
<evidence type="ECO:0000256" key="8">
    <source>
        <dbReference type="ARBA" id="ARBA00022932"/>
    </source>
</evidence>
<dbReference type="InterPro" id="IPR016195">
    <property type="entry name" value="Pol/histidinol_Pase-like"/>
</dbReference>
<dbReference type="InterPro" id="IPR049821">
    <property type="entry name" value="PolIIIA_DnaE1_PHP"/>
</dbReference>
<dbReference type="SMART" id="SM00481">
    <property type="entry name" value="POLIIIAc"/>
    <property type="match status" value="1"/>
</dbReference>
<keyword evidence="5" id="KW-0808">Transferase</keyword>
<name>A0ABQ5YNR3_9BURK</name>
<dbReference type="PANTHER" id="PTHR32294">
    <property type="entry name" value="DNA POLYMERASE III SUBUNIT ALPHA"/>
    <property type="match status" value="1"/>
</dbReference>
<keyword evidence="6" id="KW-0548">Nucleotidyltransferase</keyword>
<dbReference type="NCBIfam" id="TIGR00594">
    <property type="entry name" value="polc"/>
    <property type="match status" value="1"/>
</dbReference>
<evidence type="ECO:0000256" key="2">
    <source>
        <dbReference type="ARBA" id="ARBA00012417"/>
    </source>
</evidence>
<keyword evidence="7" id="KW-0235">DNA replication</keyword>
<dbReference type="EMBL" id="BSOJ01000001">
    <property type="protein sequence ID" value="GLR24915.1"/>
    <property type="molecule type" value="Genomic_DNA"/>
</dbReference>
<dbReference type="Gene3D" id="1.10.10.1600">
    <property type="entry name" value="Bacterial DNA polymerase III alpha subunit, thumb domain"/>
    <property type="match status" value="1"/>
</dbReference>
<dbReference type="GO" id="GO:0003887">
    <property type="term" value="F:DNA-directed DNA polymerase activity"/>
    <property type="evidence" value="ECO:0007669"/>
    <property type="project" value="UniProtKB-KW"/>
</dbReference>
<dbReference type="Pfam" id="PF14579">
    <property type="entry name" value="HHH_6"/>
    <property type="match status" value="1"/>
</dbReference>
<sequence>MNQAANLPASFVHLRMHTEFSVVDGMVRVGEAVKAAVASQMPALAISDLSNLFGLVKFYKKARGAGVKPIAACDVWIESARDDQHPARALLVVQNHAGYLQLCEILSRAYLQNQVRGKAIVKYEWFEEVGCDGLIVVSGFQHSDIGQFLLAGKQKAAEKAALRFARLFPNRFFIELQRDGSKQADNLVNLSCQLAARLKLPVVATHPIQFLKPDDFRAHEARVCIAEGEMLSNPRRPRKFTEQQYFKNTSEMQALFADIPSAVRNTLLIAQRCNLTLELGKPKLPLFPTPDGMTLDDYLIHLSKEGLEKRLVHLYPNPADREKMRPEYDARLKIECDTIVSMGFPGYFLIVQDFINWGKNNGVPVGPGRGSGAGSLVAYALGITDLDPLRYDLLFERFLNPERVSMPDFDIDFCQDNRDRVIEYVKQRYGRDAVSQIATFGTLGAKAVIRDAGRVLDMPYNYCDGLSKLIPQTPTDPWDLERALNEEPTFKERVENEDEAKEIIAVAKPLEGLTRNIGMHAGGVLIAPGKLTDFCPLYCADGAHDSVVSQYDKDDVEAVGLVKFDFLGLRNLTILDWAVRWVREGYEDRADFRLEDLALDDPAVYQLFSEGNTTAVFQSESRSAKDLEKKLKPDNFEDIIALMALNRPGPLGSGMVDDFIARKKEQSKTGVGRSEWYFHPKLESTLKSTYGVIVYQEQVMLVAQLLAGYSLGGADLLRRAMGKKKPEEMAKQREIFTTGATERGVDPALAKQLFDLMEKFAEYGFNKSHSAAYALVAFHTAWLKAHYPAEFMAASMSSDMDDTDKVKVFVEDALHACQVPGKKAGTYLQVLPPDVNESDYRFTPVKLEGDTKASAIRYGLGAVKGTGQAASEAIVAERKANGPFTSLFDFTSRVDRKQINRRAIEAIIRAGGFDSINPDRARLLASVGPAMEWAEQQAATASQVSLFGDDLGGNAPPELVDVPAWGERERLQQEKTALGYYFSGHLFNADEAQVRKFVRLKLKDLAPSREPVWMAGVIAGLRTMMTRRGKMAIVLLDDASAQIELSIFNEQFEANRSLLKEDSLLVVQGRVSEDSYTGGLRVSADNLYSLGAARAHFVSRLRLKMNGQSDAQRLQSLLSPFVDTEQGCLVEIDYHNSQAACVAQLSSDWKVRPEEELLLNLQDWLGEGNANWIYS</sequence>
<comment type="catalytic activity">
    <reaction evidence="9">
        <text>DNA(n) + a 2'-deoxyribonucleoside 5'-triphosphate = DNA(n+1) + diphosphate</text>
        <dbReference type="Rhea" id="RHEA:22508"/>
        <dbReference type="Rhea" id="RHEA-COMP:17339"/>
        <dbReference type="Rhea" id="RHEA-COMP:17340"/>
        <dbReference type="ChEBI" id="CHEBI:33019"/>
        <dbReference type="ChEBI" id="CHEBI:61560"/>
        <dbReference type="ChEBI" id="CHEBI:173112"/>
        <dbReference type="EC" id="2.7.7.7"/>
    </reaction>
</comment>
<proteinExistence type="predicted"/>
<reference evidence="12" key="1">
    <citation type="journal article" date="2019" name="Int. J. Syst. Evol. Microbiol.">
        <title>The Global Catalogue of Microorganisms (GCM) 10K type strain sequencing project: providing services to taxonomists for standard genome sequencing and annotation.</title>
        <authorList>
            <consortium name="The Broad Institute Genomics Platform"/>
            <consortium name="The Broad Institute Genome Sequencing Center for Infectious Disease"/>
            <person name="Wu L."/>
            <person name="Ma J."/>
        </authorList>
    </citation>
    <scope>NUCLEOTIDE SEQUENCE [LARGE SCALE GENOMIC DNA]</scope>
    <source>
        <strain evidence="12">NBRC 105857</strain>
    </source>
</reference>